<organism evidence="1 2">
    <name type="scientific">Streptantibioticus cattleyicolor (strain ATCC 35852 / DSM 46488 / JCM 4925 / NBRC 14057 / NRRL 8057)</name>
    <name type="common">Streptomyces cattleya</name>
    <dbReference type="NCBI Taxonomy" id="1003195"/>
    <lineage>
        <taxon>Bacteria</taxon>
        <taxon>Bacillati</taxon>
        <taxon>Actinomycetota</taxon>
        <taxon>Actinomycetes</taxon>
        <taxon>Kitasatosporales</taxon>
        <taxon>Streptomycetaceae</taxon>
        <taxon>Streptantibioticus</taxon>
    </lineage>
</organism>
<sequence>MKRPELRTPDAASSDGRGLLLVAALADEWDVMARDGVGKVVWTEISPVRVRSRWR</sequence>
<dbReference type="PATRIC" id="fig|1003195.29.peg.2154"/>
<reference evidence="2" key="1">
    <citation type="submission" date="2011-12" db="EMBL/GenBank/DDBJ databases">
        <title>Complete genome sequence of Streptomyces cattleya strain DSM 46488.</title>
        <authorList>
            <person name="Ou H.-Y."/>
            <person name="Li P."/>
            <person name="Zhao C."/>
            <person name="O'Hagan D."/>
            <person name="Deng Z."/>
        </authorList>
    </citation>
    <scope>NUCLEOTIDE SEQUENCE [LARGE SCALE GENOMIC DNA]</scope>
    <source>
        <strain evidence="2">ATCC 35852 / DSM 46488 / JCM 4925 / NBRC 14057 / NRRL 8057</strain>
    </source>
</reference>
<proteinExistence type="predicted"/>
<dbReference type="EMBL" id="CP003219">
    <property type="protein sequence ID" value="AEW94518.1"/>
    <property type="molecule type" value="Genomic_DNA"/>
</dbReference>
<dbReference type="Proteomes" id="UP000007842">
    <property type="component" value="Chromosome"/>
</dbReference>
<dbReference type="KEGG" id="sct:SCAT_2164"/>
<dbReference type="HOGENOM" id="CLU_3030365_0_0_11"/>
<dbReference type="AlphaFoldDB" id="F8JWE5"/>
<accession>G8X283</accession>
<evidence type="ECO:0008006" key="3">
    <source>
        <dbReference type="Google" id="ProtNLM"/>
    </source>
</evidence>
<dbReference type="KEGG" id="scy:SCATT_21470"/>
<name>F8JWE5_STREN</name>
<evidence type="ECO:0000313" key="2">
    <source>
        <dbReference type="Proteomes" id="UP000007842"/>
    </source>
</evidence>
<dbReference type="STRING" id="1003195.SCATT_21470"/>
<evidence type="ECO:0000313" key="1">
    <source>
        <dbReference type="EMBL" id="AEW94518.1"/>
    </source>
</evidence>
<dbReference type="Gene3D" id="3.30.565.10">
    <property type="entry name" value="Histidine kinase-like ATPase, C-terminal domain"/>
    <property type="match status" value="1"/>
</dbReference>
<keyword evidence="2" id="KW-1185">Reference proteome</keyword>
<dbReference type="InterPro" id="IPR036890">
    <property type="entry name" value="HATPase_C_sf"/>
</dbReference>
<gene>
    <name evidence="1" type="ordered locus">SCATT_21470</name>
</gene>
<protein>
    <recommendedName>
        <fullName evidence="3">ATP-binding protein</fullName>
    </recommendedName>
</protein>
<accession>F8JWE5</accession>